<dbReference type="Proteomes" id="UP000245125">
    <property type="component" value="Unassembled WGS sequence"/>
</dbReference>
<dbReference type="AlphaFoldDB" id="A0A2U3QJ46"/>
<evidence type="ECO:0000313" key="2">
    <source>
        <dbReference type="Proteomes" id="UP000245125"/>
    </source>
</evidence>
<organism evidence="1 2">
    <name type="scientific">Candidatus Sulfobium mesophilum</name>
    <dbReference type="NCBI Taxonomy" id="2016548"/>
    <lineage>
        <taxon>Bacteria</taxon>
        <taxon>Pseudomonadati</taxon>
        <taxon>Nitrospirota</taxon>
        <taxon>Nitrospiria</taxon>
        <taxon>Nitrospirales</taxon>
        <taxon>Nitrospiraceae</taxon>
        <taxon>Candidatus Sulfobium</taxon>
    </lineage>
</organism>
<dbReference type="EMBL" id="OUUY01000102">
    <property type="protein sequence ID" value="SPQ01431.1"/>
    <property type="molecule type" value="Genomic_DNA"/>
</dbReference>
<accession>A0A2U3QJ46</accession>
<evidence type="ECO:0000313" key="1">
    <source>
        <dbReference type="EMBL" id="SPQ01431.1"/>
    </source>
</evidence>
<keyword evidence="2" id="KW-1185">Reference proteome</keyword>
<reference evidence="2" key="1">
    <citation type="submission" date="2018-03" db="EMBL/GenBank/DDBJ databases">
        <authorList>
            <person name="Zecchin S."/>
        </authorList>
    </citation>
    <scope>NUCLEOTIDE SEQUENCE [LARGE SCALE GENOMIC DNA]</scope>
</reference>
<proteinExistence type="predicted"/>
<sequence length="29" mass="3362">MFYGKVMSEKFKVVVISWAAMKAQQRKAV</sequence>
<name>A0A2U3QJ46_9BACT</name>
<protein>
    <submittedName>
        <fullName evidence="1">Uncharacterized protein</fullName>
    </submittedName>
</protein>
<gene>
    <name evidence="1" type="ORF">NBG4_540015</name>
</gene>